<dbReference type="SUPFAM" id="SSF54909">
    <property type="entry name" value="Dimeric alpha+beta barrel"/>
    <property type="match status" value="1"/>
</dbReference>
<dbReference type="PANTHER" id="PTHR30154:SF55">
    <property type="entry name" value="HTH-TYPE TRANSCRIPTIONAL REGULATOR LRPB"/>
    <property type="match status" value="1"/>
</dbReference>
<dbReference type="STRING" id="169760.PSTEL_06775"/>
<dbReference type="SMART" id="SM00344">
    <property type="entry name" value="HTH_ASNC"/>
    <property type="match status" value="1"/>
</dbReference>
<dbReference type="InterPro" id="IPR000485">
    <property type="entry name" value="AsnC-type_HTH_dom"/>
</dbReference>
<dbReference type="InterPro" id="IPR019888">
    <property type="entry name" value="Tscrpt_reg_AsnC-like"/>
</dbReference>
<sequence length="142" mass="16084">MEQAAIDNTDLLILRQLIGNSALTHKEIGQVVHLTGQAVGARIRRLQDLGVITGYSVNWDPEKLGLHVHALVTVFLNSSTQHKPFLEFLQEETEIEEAYRVGGEGCYWMRVRTDRPDKLNALLDRLLKYGNYKISLSIGRVK</sequence>
<dbReference type="PROSITE" id="PS50956">
    <property type="entry name" value="HTH_ASNC_2"/>
    <property type="match status" value="1"/>
</dbReference>
<dbReference type="GO" id="GO:0043565">
    <property type="term" value="F:sequence-specific DNA binding"/>
    <property type="evidence" value="ECO:0007669"/>
    <property type="project" value="InterPro"/>
</dbReference>
<protein>
    <submittedName>
        <fullName evidence="5">Transcriptional regulator</fullName>
    </submittedName>
</protein>
<dbReference type="Pfam" id="PF13412">
    <property type="entry name" value="HTH_24"/>
    <property type="match status" value="1"/>
</dbReference>
<proteinExistence type="predicted"/>
<dbReference type="KEGG" id="pste:PSTEL_06775"/>
<dbReference type="Proteomes" id="UP000029507">
    <property type="component" value="Chromosome"/>
</dbReference>
<dbReference type="InterPro" id="IPR011008">
    <property type="entry name" value="Dimeric_a/b-barrel"/>
</dbReference>
<dbReference type="PANTHER" id="PTHR30154">
    <property type="entry name" value="LEUCINE-RESPONSIVE REGULATORY PROTEIN"/>
    <property type="match status" value="1"/>
</dbReference>
<dbReference type="Gene3D" id="3.30.70.920">
    <property type="match status" value="1"/>
</dbReference>
<dbReference type="EMBL" id="CP009286">
    <property type="protein sequence ID" value="AIQ62855.1"/>
    <property type="molecule type" value="Genomic_DNA"/>
</dbReference>
<keyword evidence="6" id="KW-1185">Reference proteome</keyword>
<keyword evidence="1" id="KW-0805">Transcription regulation</keyword>
<name>A0A089LRZ2_9BACL</name>
<evidence type="ECO:0000256" key="1">
    <source>
        <dbReference type="ARBA" id="ARBA00023015"/>
    </source>
</evidence>
<accession>A0A089LRZ2</accession>
<dbReference type="GO" id="GO:0005829">
    <property type="term" value="C:cytosol"/>
    <property type="evidence" value="ECO:0007669"/>
    <property type="project" value="TreeGrafter"/>
</dbReference>
<keyword evidence="2" id="KW-0238">DNA-binding</keyword>
<dbReference type="Gene3D" id="1.10.10.10">
    <property type="entry name" value="Winged helix-like DNA-binding domain superfamily/Winged helix DNA-binding domain"/>
    <property type="match status" value="1"/>
</dbReference>
<organism evidence="5 6">
    <name type="scientific">Paenibacillus stellifer</name>
    <dbReference type="NCBI Taxonomy" id="169760"/>
    <lineage>
        <taxon>Bacteria</taxon>
        <taxon>Bacillati</taxon>
        <taxon>Bacillota</taxon>
        <taxon>Bacilli</taxon>
        <taxon>Bacillales</taxon>
        <taxon>Paenibacillaceae</taxon>
        <taxon>Paenibacillus</taxon>
    </lineage>
</organism>
<feature type="domain" description="HTH asnC-type" evidence="4">
    <location>
        <begin position="6"/>
        <end position="67"/>
    </location>
</feature>
<evidence type="ECO:0000256" key="2">
    <source>
        <dbReference type="ARBA" id="ARBA00023125"/>
    </source>
</evidence>
<dbReference type="GO" id="GO:0043200">
    <property type="term" value="P:response to amino acid"/>
    <property type="evidence" value="ECO:0007669"/>
    <property type="project" value="TreeGrafter"/>
</dbReference>
<dbReference type="InterPro" id="IPR036388">
    <property type="entry name" value="WH-like_DNA-bd_sf"/>
</dbReference>
<evidence type="ECO:0000259" key="4">
    <source>
        <dbReference type="PROSITE" id="PS50956"/>
    </source>
</evidence>
<dbReference type="HOGENOM" id="CLU_091233_3_2_9"/>
<keyword evidence="3" id="KW-0804">Transcription</keyword>
<dbReference type="RefSeq" id="WP_038694310.1">
    <property type="nucleotide sequence ID" value="NZ_CP009286.1"/>
</dbReference>
<dbReference type="AlphaFoldDB" id="A0A089LRZ2"/>
<dbReference type="OrthoDB" id="34294at2"/>
<gene>
    <name evidence="5" type="ORF">PSTEL_06775</name>
</gene>
<dbReference type="InterPro" id="IPR036390">
    <property type="entry name" value="WH_DNA-bd_sf"/>
</dbReference>
<evidence type="ECO:0000313" key="5">
    <source>
        <dbReference type="EMBL" id="AIQ62855.1"/>
    </source>
</evidence>
<dbReference type="Pfam" id="PF01037">
    <property type="entry name" value="AsnC_trans_reg"/>
    <property type="match status" value="1"/>
</dbReference>
<evidence type="ECO:0000256" key="3">
    <source>
        <dbReference type="ARBA" id="ARBA00023163"/>
    </source>
</evidence>
<dbReference type="SUPFAM" id="SSF46785">
    <property type="entry name" value="Winged helix' DNA-binding domain"/>
    <property type="match status" value="1"/>
</dbReference>
<evidence type="ECO:0000313" key="6">
    <source>
        <dbReference type="Proteomes" id="UP000029507"/>
    </source>
</evidence>
<dbReference type="InterPro" id="IPR019887">
    <property type="entry name" value="Tscrpt_reg_AsnC/Lrp_C"/>
</dbReference>
<reference evidence="5 6" key="1">
    <citation type="submission" date="2014-08" db="EMBL/GenBank/DDBJ databases">
        <title>Comparative genomics of the Paenibacillus odorifer group.</title>
        <authorList>
            <person name="den Bakker H.C."/>
            <person name="Tsai Y.-C."/>
            <person name="Martin N."/>
            <person name="Korlach J."/>
            <person name="Wiedmann M."/>
        </authorList>
    </citation>
    <scope>NUCLEOTIDE SEQUENCE [LARGE SCALE GENOMIC DNA]</scope>
    <source>
        <strain evidence="5 6">DSM 14472</strain>
    </source>
</reference>